<comment type="cofactor">
    <cofactor evidence="12">
        <name>heme</name>
        <dbReference type="ChEBI" id="CHEBI:30413"/>
    </cofactor>
    <text evidence="12">The heme is bound between the two transmembrane subunits.</text>
</comment>
<evidence type="ECO:0000256" key="13">
    <source>
        <dbReference type="SAM" id="Phobius"/>
    </source>
</evidence>
<evidence type="ECO:0000256" key="9">
    <source>
        <dbReference type="ARBA" id="ARBA00023004"/>
    </source>
</evidence>
<evidence type="ECO:0000313" key="14">
    <source>
        <dbReference type="EMBL" id="PZQ14271.1"/>
    </source>
</evidence>
<evidence type="ECO:0000256" key="11">
    <source>
        <dbReference type="ARBA" id="ARBA00025912"/>
    </source>
</evidence>
<keyword evidence="10 13" id="KW-0472">Membrane</keyword>
<protein>
    <recommendedName>
        <fullName evidence="4">Succinate dehydrogenase cytochrome b556 subunit</fullName>
    </recommendedName>
</protein>
<dbReference type="AlphaFoldDB" id="A0A2W5KBN7"/>
<comment type="subunit">
    <text evidence="11">Part of an enzyme complex containing four subunits: a flavoprotein, an iron-sulfur protein, plus two membrane-anchoring proteins, SdhC and SdhD. The complex can form homotrimers.</text>
</comment>
<dbReference type="InterPro" id="IPR034804">
    <property type="entry name" value="SQR/QFR_C/D"/>
</dbReference>
<gene>
    <name evidence="14" type="primary">sdhC</name>
    <name evidence="14" type="ORF">DI565_12665</name>
</gene>
<comment type="similarity">
    <text evidence="3">Belongs to the cytochrome b560 family.</text>
</comment>
<keyword evidence="9 12" id="KW-0408">Iron</keyword>
<sequence length="135" mass="14565">MDSQEAATKRPLSPHLQIYRPMLSMMMSIVHRITGAALYVGSLLIVVWLVAAAAGPSAFATAQEIYGSFLGQLVLFGYTWALIHHALGGVRHLIWDVGRGFGPERELLYRATLGGSIALTILIWIVGYALKGSAG</sequence>
<evidence type="ECO:0000256" key="6">
    <source>
        <dbReference type="ARBA" id="ARBA00022692"/>
    </source>
</evidence>
<evidence type="ECO:0000256" key="5">
    <source>
        <dbReference type="ARBA" id="ARBA00022617"/>
    </source>
</evidence>
<dbReference type="PROSITE" id="PS01000">
    <property type="entry name" value="SDH_CYT_1"/>
    <property type="match status" value="1"/>
</dbReference>
<keyword evidence="6 13" id="KW-0812">Transmembrane</keyword>
<feature type="transmembrane region" description="Helical" evidence="13">
    <location>
        <begin position="107"/>
        <end position="130"/>
    </location>
</feature>
<evidence type="ECO:0000256" key="3">
    <source>
        <dbReference type="ARBA" id="ARBA00007244"/>
    </source>
</evidence>
<reference evidence="14 15" key="1">
    <citation type="submission" date="2017-08" db="EMBL/GenBank/DDBJ databases">
        <title>Infants hospitalized years apart are colonized by the same room-sourced microbial strains.</title>
        <authorList>
            <person name="Brooks B."/>
            <person name="Olm M.R."/>
            <person name="Firek B.A."/>
            <person name="Baker R."/>
            <person name="Thomas B.C."/>
            <person name="Morowitz M.J."/>
            <person name="Banfield J.F."/>
        </authorList>
    </citation>
    <scope>NUCLEOTIDE SEQUENCE [LARGE SCALE GENOMIC DNA]</scope>
    <source>
        <strain evidence="14">S2_005_003_R2_43</strain>
    </source>
</reference>
<evidence type="ECO:0000256" key="1">
    <source>
        <dbReference type="ARBA" id="ARBA00004050"/>
    </source>
</evidence>
<feature type="transmembrane region" description="Helical" evidence="13">
    <location>
        <begin position="29"/>
        <end position="53"/>
    </location>
</feature>
<keyword evidence="7 12" id="KW-0479">Metal-binding</keyword>
<dbReference type="InterPro" id="IPR000701">
    <property type="entry name" value="SuccDH_FuR_B_TM-su"/>
</dbReference>
<comment type="caution">
    <text evidence="14">The sequence shown here is derived from an EMBL/GenBank/DDBJ whole genome shotgun (WGS) entry which is preliminary data.</text>
</comment>
<dbReference type="Pfam" id="PF01127">
    <property type="entry name" value="Sdh_cyt"/>
    <property type="match status" value="1"/>
</dbReference>
<keyword evidence="5 12" id="KW-0349">Heme</keyword>
<dbReference type="InterPro" id="IPR018495">
    <property type="entry name" value="Succ_DH_cyt_bsu_CS"/>
</dbReference>
<evidence type="ECO:0000256" key="8">
    <source>
        <dbReference type="ARBA" id="ARBA00022989"/>
    </source>
</evidence>
<dbReference type="PANTHER" id="PTHR10978:SF5">
    <property type="entry name" value="SUCCINATE DEHYDROGENASE CYTOCHROME B560 SUBUNIT, MITOCHONDRIAL"/>
    <property type="match status" value="1"/>
</dbReference>
<dbReference type="GO" id="GO:0046872">
    <property type="term" value="F:metal ion binding"/>
    <property type="evidence" value="ECO:0007669"/>
    <property type="project" value="UniProtKB-KW"/>
</dbReference>
<dbReference type="PANTHER" id="PTHR10978">
    <property type="entry name" value="SUCCINATE DEHYDROGENASE CYTOCHROME B560 SUBUNIT"/>
    <property type="match status" value="1"/>
</dbReference>
<name>A0A2W5KBN7_ANCNO</name>
<organism evidence="14 15">
    <name type="scientific">Ancylobacter novellus</name>
    <name type="common">Thiobacillus novellus</name>
    <dbReference type="NCBI Taxonomy" id="921"/>
    <lineage>
        <taxon>Bacteria</taxon>
        <taxon>Pseudomonadati</taxon>
        <taxon>Pseudomonadota</taxon>
        <taxon>Alphaproteobacteria</taxon>
        <taxon>Hyphomicrobiales</taxon>
        <taxon>Xanthobacteraceae</taxon>
        <taxon>Ancylobacter</taxon>
    </lineage>
</organism>
<dbReference type="Gene3D" id="1.20.1300.10">
    <property type="entry name" value="Fumarate reductase/succinate dehydrogenase, transmembrane subunit"/>
    <property type="match status" value="1"/>
</dbReference>
<dbReference type="NCBIfam" id="TIGR02970">
    <property type="entry name" value="succ_dehyd_cytB"/>
    <property type="match status" value="1"/>
</dbReference>
<dbReference type="EMBL" id="QFPN01000006">
    <property type="protein sequence ID" value="PZQ14271.1"/>
    <property type="molecule type" value="Genomic_DNA"/>
</dbReference>
<dbReference type="InterPro" id="IPR014314">
    <property type="entry name" value="Succ_DH_cytb556"/>
</dbReference>
<feature type="transmembrane region" description="Helical" evidence="13">
    <location>
        <begin position="65"/>
        <end position="87"/>
    </location>
</feature>
<comment type="subcellular location">
    <subcellularLocation>
        <location evidence="2">Membrane</location>
        <topology evidence="2">Multi-pass membrane protein</topology>
    </subcellularLocation>
</comment>
<dbReference type="CDD" id="cd03499">
    <property type="entry name" value="SQR_TypeC_SdhC"/>
    <property type="match status" value="1"/>
</dbReference>
<dbReference type="PIRSF" id="PIRSF000178">
    <property type="entry name" value="SDH_cyt_b560"/>
    <property type="match status" value="1"/>
</dbReference>
<dbReference type="GO" id="GO:0009055">
    <property type="term" value="F:electron transfer activity"/>
    <property type="evidence" value="ECO:0007669"/>
    <property type="project" value="InterPro"/>
</dbReference>
<dbReference type="SUPFAM" id="SSF81343">
    <property type="entry name" value="Fumarate reductase respiratory complex transmembrane subunits"/>
    <property type="match status" value="1"/>
</dbReference>
<evidence type="ECO:0000256" key="10">
    <source>
        <dbReference type="ARBA" id="ARBA00023136"/>
    </source>
</evidence>
<evidence type="ECO:0000256" key="12">
    <source>
        <dbReference type="PIRSR" id="PIRSR000178-1"/>
    </source>
</evidence>
<dbReference type="GO" id="GO:0016020">
    <property type="term" value="C:membrane"/>
    <property type="evidence" value="ECO:0007669"/>
    <property type="project" value="UniProtKB-SubCell"/>
</dbReference>
<dbReference type="Proteomes" id="UP000249577">
    <property type="component" value="Unassembled WGS sequence"/>
</dbReference>
<evidence type="ECO:0000256" key="4">
    <source>
        <dbReference type="ARBA" id="ARBA00020076"/>
    </source>
</evidence>
<proteinExistence type="inferred from homology"/>
<evidence type="ECO:0000256" key="2">
    <source>
        <dbReference type="ARBA" id="ARBA00004141"/>
    </source>
</evidence>
<evidence type="ECO:0000256" key="7">
    <source>
        <dbReference type="ARBA" id="ARBA00022723"/>
    </source>
</evidence>
<feature type="binding site" description="axial binding residue" evidence="12">
    <location>
        <position position="85"/>
    </location>
    <ligand>
        <name>heme</name>
        <dbReference type="ChEBI" id="CHEBI:30413"/>
        <note>ligand shared with second transmembrane subunit</note>
    </ligand>
    <ligandPart>
        <name>Fe</name>
        <dbReference type="ChEBI" id="CHEBI:18248"/>
    </ligandPart>
</feature>
<dbReference type="PROSITE" id="PS01001">
    <property type="entry name" value="SDH_CYT_2"/>
    <property type="match status" value="1"/>
</dbReference>
<keyword evidence="8 13" id="KW-1133">Transmembrane helix</keyword>
<comment type="function">
    <text evidence="1">Membrane-anchoring subunit of succinate dehydrogenase (SDH).</text>
</comment>
<accession>A0A2W5KBN7</accession>
<evidence type="ECO:0000313" key="15">
    <source>
        <dbReference type="Proteomes" id="UP000249577"/>
    </source>
</evidence>
<dbReference type="GO" id="GO:0006099">
    <property type="term" value="P:tricarboxylic acid cycle"/>
    <property type="evidence" value="ECO:0007669"/>
    <property type="project" value="InterPro"/>
</dbReference>